<organism evidence="1">
    <name type="scientific">hydrothermal vent metagenome</name>
    <dbReference type="NCBI Taxonomy" id="652676"/>
    <lineage>
        <taxon>unclassified sequences</taxon>
        <taxon>metagenomes</taxon>
        <taxon>ecological metagenomes</taxon>
    </lineage>
</organism>
<name>A0A3B0UAW1_9ZZZZ</name>
<gene>
    <name evidence="1" type="ORF">MNBD_BACTEROID06-461</name>
</gene>
<evidence type="ECO:0000313" key="1">
    <source>
        <dbReference type="EMBL" id="VAW27588.1"/>
    </source>
</evidence>
<accession>A0A3B0UAW1</accession>
<sequence length="69" mass="7369">MKIQSLLISALSVAFLATLIACGGNSEDTSDESAEFDAAKEELIHKIEEVTYKIPTPTEVPFLIEATGA</sequence>
<proteinExistence type="predicted"/>
<reference evidence="1" key="1">
    <citation type="submission" date="2018-06" db="EMBL/GenBank/DDBJ databases">
        <authorList>
            <person name="Zhirakovskaya E."/>
        </authorList>
    </citation>
    <scope>NUCLEOTIDE SEQUENCE</scope>
</reference>
<dbReference type="AlphaFoldDB" id="A0A3B0UAW1"/>
<dbReference type="PROSITE" id="PS51257">
    <property type="entry name" value="PROKAR_LIPOPROTEIN"/>
    <property type="match status" value="1"/>
</dbReference>
<protein>
    <submittedName>
        <fullName evidence="1">Uncharacterized protein</fullName>
    </submittedName>
</protein>
<feature type="non-terminal residue" evidence="1">
    <location>
        <position position="69"/>
    </location>
</feature>
<dbReference type="EMBL" id="UOES01000266">
    <property type="protein sequence ID" value="VAW27588.1"/>
    <property type="molecule type" value="Genomic_DNA"/>
</dbReference>